<feature type="region of interest" description="Disordered" evidence="1">
    <location>
        <begin position="119"/>
        <end position="142"/>
    </location>
</feature>
<organism evidence="2 3">
    <name type="scientific">Hymenobacter nivis</name>
    <dbReference type="NCBI Taxonomy" id="1850093"/>
    <lineage>
        <taxon>Bacteria</taxon>
        <taxon>Pseudomonadati</taxon>
        <taxon>Bacteroidota</taxon>
        <taxon>Cytophagia</taxon>
        <taxon>Cytophagales</taxon>
        <taxon>Hymenobacteraceae</taxon>
        <taxon>Hymenobacter</taxon>
    </lineage>
</organism>
<accession>A0A2Z3GLP8</accession>
<protein>
    <recommendedName>
        <fullName evidence="4">J domain-containing protein</fullName>
    </recommendedName>
</protein>
<dbReference type="OrthoDB" id="114754at2"/>
<evidence type="ECO:0000313" key="3">
    <source>
        <dbReference type="Proteomes" id="UP000245999"/>
    </source>
</evidence>
<name>A0A2Z3GLP8_9BACT</name>
<dbReference type="RefSeq" id="WP_109656383.1">
    <property type="nucleotide sequence ID" value="NZ_CP029145.1"/>
</dbReference>
<proteinExistence type="predicted"/>
<dbReference type="AlphaFoldDB" id="A0A2Z3GLP8"/>
<dbReference type="EMBL" id="CP029145">
    <property type="protein sequence ID" value="AWM33301.1"/>
    <property type="molecule type" value="Genomic_DNA"/>
</dbReference>
<dbReference type="Proteomes" id="UP000245999">
    <property type="component" value="Chromosome"/>
</dbReference>
<dbReference type="KEGG" id="hnv:DDQ68_11215"/>
<evidence type="ECO:0000256" key="1">
    <source>
        <dbReference type="SAM" id="MobiDB-lite"/>
    </source>
</evidence>
<gene>
    <name evidence="2" type="ORF">DDQ68_11215</name>
</gene>
<reference evidence="3" key="1">
    <citation type="submission" date="2018-04" db="EMBL/GenBank/DDBJ databases">
        <title>Complete genome of Antarctic heterotrophic bacterium Hymenobacter nivis.</title>
        <authorList>
            <person name="Terashima M."/>
        </authorList>
    </citation>
    <scope>NUCLEOTIDE SEQUENCE [LARGE SCALE GENOMIC DNA]</scope>
    <source>
        <strain evidence="3">NBRC 111535</strain>
    </source>
</reference>
<sequence length="385" mass="44168">MAKKTAAPKPQLVHIQSPSADDAPLSKAQKEFNRLTKRIAKLEKDVQEFREAATRLRQRVQNEYRPLQTQHNAVRADLVRLFDRALETYKLTKGERRKIVDLLLDGCYDLVERGHPDLQPIFDKHAPPPASAEEEVEEERQTSEAMKKLFAMRFGIVFDPAVDVSTQEKFRAYVDEKMAAQQVEYEAAQQGQEARRATRKKSPKQQAAEAKKLAEEQRITKSVRSLYMDLVKALHPDLEPDEAEKARKTALLQQVTAAYEANELLTLLRLQLELEHIDQSHLENLAEDQLRHYNKLLREQASDLDDALYEEQQELSGFTGQPYYALTTPAAMEYDFKRQTTKLQAKIKQLAAEVLAFEHDPAALKAWLKAYRMPRAGHGPIMIQL</sequence>
<evidence type="ECO:0000313" key="2">
    <source>
        <dbReference type="EMBL" id="AWM33301.1"/>
    </source>
</evidence>
<keyword evidence="3" id="KW-1185">Reference proteome</keyword>
<evidence type="ECO:0008006" key="4">
    <source>
        <dbReference type="Google" id="ProtNLM"/>
    </source>
</evidence>
<feature type="region of interest" description="Disordered" evidence="1">
    <location>
        <begin position="1"/>
        <end position="26"/>
    </location>
</feature>
<feature type="region of interest" description="Disordered" evidence="1">
    <location>
        <begin position="189"/>
        <end position="213"/>
    </location>
</feature>